<gene>
    <name evidence="1" type="ORF">J4573_18185</name>
</gene>
<organism evidence="1 2">
    <name type="scientific">Actinomadura barringtoniae</name>
    <dbReference type="NCBI Taxonomy" id="1427535"/>
    <lineage>
        <taxon>Bacteria</taxon>
        <taxon>Bacillati</taxon>
        <taxon>Actinomycetota</taxon>
        <taxon>Actinomycetes</taxon>
        <taxon>Streptosporangiales</taxon>
        <taxon>Thermomonosporaceae</taxon>
        <taxon>Actinomadura</taxon>
    </lineage>
</organism>
<name>A0A939PAV0_9ACTN</name>
<comment type="caution">
    <text evidence="1">The sequence shown here is derived from an EMBL/GenBank/DDBJ whole genome shotgun (WGS) entry which is preliminary data.</text>
</comment>
<proteinExistence type="predicted"/>
<accession>A0A939PAV0</accession>
<reference evidence="1" key="1">
    <citation type="submission" date="2021-03" db="EMBL/GenBank/DDBJ databases">
        <authorList>
            <person name="Kanchanasin P."/>
            <person name="Saeng-In P."/>
            <person name="Phongsopitanun W."/>
            <person name="Yuki M."/>
            <person name="Kudo T."/>
            <person name="Ohkuma M."/>
            <person name="Tanasupawat S."/>
        </authorList>
    </citation>
    <scope>NUCLEOTIDE SEQUENCE</scope>
    <source>
        <strain evidence="1">GKU 128</strain>
    </source>
</reference>
<keyword evidence="2" id="KW-1185">Reference proteome</keyword>
<protein>
    <submittedName>
        <fullName evidence="1">Uncharacterized protein</fullName>
    </submittedName>
</protein>
<dbReference type="AlphaFoldDB" id="A0A939PAV0"/>
<sequence length="203" mass="21793">MAIVKACEQAGMAAVPLPALHAIAYFADALAPIWNIPVVEAQVLKRAILPLNPELQRDIDELVGMAVLIPTQIQHIQTGDGWRLDAEYSLNSIFSSRIIDAMSVDEGWSRELLLAREVTLALAGLGTYGIAGAVLVDATYSDPLLDTGNVVDLAPESAIPTRTAQVTERFATLMAGTRDLTDSELTHLYVRHLYAQLGASGDA</sequence>
<dbReference type="Proteomes" id="UP000669179">
    <property type="component" value="Unassembled WGS sequence"/>
</dbReference>
<evidence type="ECO:0000313" key="2">
    <source>
        <dbReference type="Proteomes" id="UP000669179"/>
    </source>
</evidence>
<dbReference type="EMBL" id="JAGEOJ010000007">
    <property type="protein sequence ID" value="MBO2449038.1"/>
    <property type="molecule type" value="Genomic_DNA"/>
</dbReference>
<evidence type="ECO:0000313" key="1">
    <source>
        <dbReference type="EMBL" id="MBO2449038.1"/>
    </source>
</evidence>
<dbReference type="RefSeq" id="WP_208256843.1">
    <property type="nucleotide sequence ID" value="NZ_JAGEOJ010000007.1"/>
</dbReference>